<dbReference type="GO" id="GO:0019888">
    <property type="term" value="F:protein phosphatase regulator activity"/>
    <property type="evidence" value="ECO:0007669"/>
    <property type="project" value="TreeGrafter"/>
</dbReference>
<dbReference type="GeneID" id="3830529"/>
<dbReference type="SUPFAM" id="SSF160207">
    <property type="entry name" value="NMB0488-like"/>
    <property type="match status" value="1"/>
</dbReference>
<evidence type="ECO:0000313" key="5">
    <source>
        <dbReference type="EMBL" id="VTZ76582.1"/>
    </source>
</evidence>
<sequence length="1063" mass="125000">MDWKFKSEPSVFELSKYIEAQDLDSILNYECLLHEIKSENYELINYLSKDDNLKKIISYIIEENDDKNNYDRYYRFPYKCHQIISSENKIITDSIVYNNNIMKYFWSFILNKNQLNEVLAGYFSRCAIAIYNKNSKEVVNFLKKKKELYLKGFLYHFYSRNITELFKVLLFVKIPYLTIFENKNIIYLILSNLNGNFSDNKYIISDREDNIACLIRDLFVRKTEIYYFNYFIIDLSSQISFLYLIKCVFSECTYTVSAAITIISDLLHYTVLAKSYNQIDFYECLDIYNKEEEAKKNEELKELEILQKKKETKKKKKKKKKRKSIKLLEGNIFVSKTHLTSNQGYQTIGEDNLFLQNSNIDTNSDFPTIETVQNEDEENEEKYEKVKREIEKIEIEQRDDINKDTQLNHISKKIKEEKNIQTQITSNEDANENLTTSNFSNQNILTDDLENSNHLIYTDQINTDIKIGKNINFIDNLDNNQNINYNDLKNERYNSDGFSFASDFSSDYSTNDDNIEHLKKIKFDEVLNKMKNIATLKKVSQCQSEYKMSKEAEVGTEVGTEAEAEAGALSWNSISQNDQISQKNQKNAQNLQSLQSLQSESPCSGTTNNANNMYNEMAVETNRMEIIGIETGQEYTQNDQASTTLQNNSNHVKTTFNIFQKEEREPTITLEKWVEYLENTLFIDICFLRYIKDIMNVYIKNIKKNKDKNILGFTTLEIIQLIKTLIKTKSKNILTEIIDEGFFDISIDIFFKFKWNNLLHISVCDLLQTIIFKENEYSYVLYYILALTTFLPKCLRYFDVVRRCRNIKKKKKKKKLEALIDCGYKAHLLHICQILSNKSLEIKWLSNFLVTVSGWNDIIIEELNHYSLYFNDSNYINDKKIEDTNQTQLLQNNNHDISQSDDYNKIQNSENNNLLIHPQNIQISKDIENPQFSSEILDNSIIPNDPNSQNDSTSQNDPASQNSQNSQNDQNYQNYQNDPNYQNDQNSSDINFSNYSNVIDILFDENKNVYPKYEDEFQDNKNSFNFENYNQFASIDNNQNSNANFVENKNSYLYEDNTNEQNG</sequence>
<keyword evidence="3" id="KW-0175">Coiled coil</keyword>
<feature type="compositionally biased region" description="Low complexity" evidence="4">
    <location>
        <begin position="954"/>
        <end position="989"/>
    </location>
</feature>
<feature type="compositionally biased region" description="Polar residues" evidence="4">
    <location>
        <begin position="600"/>
        <end position="611"/>
    </location>
</feature>
<proteinExistence type="inferred from homology"/>
<evidence type="ECO:0000256" key="2">
    <source>
        <dbReference type="ARBA" id="ARBA00023306"/>
    </source>
</evidence>
<gene>
    <name evidence="5" type="ORF">PY17X_0720200</name>
</gene>
<keyword evidence="2" id="KW-0131">Cell cycle</keyword>
<evidence type="ECO:0000313" key="6">
    <source>
        <dbReference type="Proteomes" id="UP000072874"/>
    </source>
</evidence>
<dbReference type="VEuPathDB" id="PlasmoDB:PYYM_0720200"/>
<evidence type="ECO:0000256" key="3">
    <source>
        <dbReference type="SAM" id="Coils"/>
    </source>
</evidence>
<dbReference type="VEuPathDB" id="PlasmoDB:PY17X_0720200"/>
<dbReference type="VEuPathDB" id="PlasmoDB:Py17XNL_000704290"/>
<dbReference type="OMA" id="EELNHYS"/>
<evidence type="ECO:0000256" key="4">
    <source>
        <dbReference type="SAM" id="MobiDB-lite"/>
    </source>
</evidence>
<dbReference type="OrthoDB" id="295029at2759"/>
<feature type="coiled-coil region" evidence="3">
    <location>
        <begin position="289"/>
        <end position="323"/>
    </location>
</feature>
<feature type="region of interest" description="Disordered" evidence="4">
    <location>
        <begin position="937"/>
        <end position="991"/>
    </location>
</feature>
<feature type="coiled-coil region" evidence="3">
    <location>
        <begin position="369"/>
        <end position="403"/>
    </location>
</feature>
<dbReference type="PANTHER" id="PTHR12634:SF8">
    <property type="entry name" value="FIERY MOUNTAIN, ISOFORM D"/>
    <property type="match status" value="1"/>
</dbReference>
<feature type="region of interest" description="Disordered" evidence="4">
    <location>
        <begin position="578"/>
        <end position="611"/>
    </location>
</feature>
<dbReference type="InterPro" id="IPR037891">
    <property type="entry name" value="Cdil-like_sf"/>
</dbReference>
<protein>
    <submittedName>
        <fullName evidence="5">Protein SOC1, putative</fullName>
    </submittedName>
</protein>
<comment type="similarity">
    <text evidence="1">Belongs to the SAPS family.</text>
</comment>
<dbReference type="InterPro" id="IPR007587">
    <property type="entry name" value="SAPS"/>
</dbReference>
<dbReference type="KEGG" id="pyo:PY17X_0720200"/>
<dbReference type="Proteomes" id="UP000072874">
    <property type="component" value="Chromosome 7"/>
</dbReference>
<dbReference type="RefSeq" id="XP_731304.2">
    <property type="nucleotide sequence ID" value="XM_726211.2"/>
</dbReference>
<dbReference type="VEuPathDB" id="PlasmoDB:PY03308"/>
<dbReference type="AlphaFoldDB" id="A0A4V0KJ74"/>
<evidence type="ECO:0000256" key="1">
    <source>
        <dbReference type="ARBA" id="ARBA00006180"/>
    </source>
</evidence>
<dbReference type="EMBL" id="LM993661">
    <property type="protein sequence ID" value="VTZ76582.1"/>
    <property type="molecule type" value="Genomic_DNA"/>
</dbReference>
<reference evidence="5 6" key="1">
    <citation type="journal article" date="2014" name="BMC Biol.">
        <title>A comprehensive evaluation of rodent malaria parasite genomes and gene expression.</title>
        <authorList>
            <person name="Otto T.D."/>
            <person name="Bohme U."/>
            <person name="Jackson A.P."/>
            <person name="Hunt M."/>
            <person name="Franke-Fayard B."/>
            <person name="Hoeijmakers W.A."/>
            <person name="Religa A.A."/>
            <person name="Robertson L."/>
            <person name="Sanders M."/>
            <person name="Ogun S.A."/>
            <person name="Cunningham D."/>
            <person name="Erhart A."/>
            <person name="Billker O."/>
            <person name="Khan S.M."/>
            <person name="Stunnenberg H.G."/>
            <person name="Langhorne J."/>
            <person name="Holder A.A."/>
            <person name="Waters A.P."/>
            <person name="Newbold C.I."/>
            <person name="Pain A."/>
            <person name="Berriman M."/>
            <person name="Janse C.J."/>
        </authorList>
    </citation>
    <scope>NUCLEOTIDE SEQUENCE [LARGE SCALE GENOMIC DNA]</scope>
    <source>
        <strain evidence="5 6">17X</strain>
    </source>
</reference>
<dbReference type="GO" id="GO:0019903">
    <property type="term" value="F:protein phosphatase binding"/>
    <property type="evidence" value="ECO:0007669"/>
    <property type="project" value="InterPro"/>
</dbReference>
<feature type="compositionally biased region" description="Low complexity" evidence="4">
    <location>
        <begin position="581"/>
        <end position="599"/>
    </location>
</feature>
<feature type="compositionally biased region" description="Polar residues" evidence="4">
    <location>
        <begin position="937"/>
        <end position="953"/>
    </location>
</feature>
<name>A0A4V0KJ74_PLAYE</name>
<accession>A0A4V0KJ74</accession>
<organism evidence="5 6">
    <name type="scientific">Plasmodium yoelii</name>
    <dbReference type="NCBI Taxonomy" id="5861"/>
    <lineage>
        <taxon>Eukaryota</taxon>
        <taxon>Sar</taxon>
        <taxon>Alveolata</taxon>
        <taxon>Apicomplexa</taxon>
        <taxon>Aconoidasida</taxon>
        <taxon>Haemosporida</taxon>
        <taxon>Plasmodiidae</taxon>
        <taxon>Plasmodium</taxon>
        <taxon>Plasmodium (Vinckeia)</taxon>
    </lineage>
</organism>
<dbReference type="PANTHER" id="PTHR12634">
    <property type="entry name" value="SIT4 YEAST -ASSOCIATING PROTEIN-RELATED"/>
    <property type="match status" value="1"/>
</dbReference>